<keyword evidence="2" id="KW-1185">Reference proteome</keyword>
<protein>
    <submittedName>
        <fullName evidence="1">Uncharacterized protein</fullName>
    </submittedName>
</protein>
<dbReference type="Proteomes" id="UP000070483">
    <property type="component" value="Unassembled WGS sequence"/>
</dbReference>
<evidence type="ECO:0000313" key="1">
    <source>
        <dbReference type="EMBL" id="KXB70111.1"/>
    </source>
</evidence>
<accession>A0A134AQY3</accession>
<name>A0A134AQY3_9FUSO</name>
<evidence type="ECO:0000313" key="2">
    <source>
        <dbReference type="Proteomes" id="UP000070483"/>
    </source>
</evidence>
<dbReference type="EMBL" id="LSDD01000006">
    <property type="protein sequence ID" value="KXB70111.1"/>
    <property type="molecule type" value="Genomic_DNA"/>
</dbReference>
<gene>
    <name evidence="1" type="ORF">HMPREF3180_00148</name>
</gene>
<dbReference type="AlphaFoldDB" id="A0A134AQY3"/>
<reference evidence="2" key="1">
    <citation type="submission" date="2016-01" db="EMBL/GenBank/DDBJ databases">
        <authorList>
            <person name="Mitreva M."/>
            <person name="Pepin K.H."/>
            <person name="Mihindukulasuriya K.A."/>
            <person name="Fulton R."/>
            <person name="Fronick C."/>
            <person name="O'Laughlin M."/>
            <person name="Miner T."/>
            <person name="Herter B."/>
            <person name="Rosa B.A."/>
            <person name="Cordes M."/>
            <person name="Tomlinson C."/>
            <person name="Wollam A."/>
            <person name="Palsikar V.B."/>
            <person name="Mardis E.R."/>
            <person name="Wilson R.K."/>
        </authorList>
    </citation>
    <scope>NUCLEOTIDE SEQUENCE [LARGE SCALE GENOMIC DNA]</scope>
    <source>
        <strain evidence="2">KA00185</strain>
    </source>
</reference>
<dbReference type="STRING" id="157687.HMPREF3180_00148"/>
<organism evidence="1 2">
    <name type="scientific">Leptotrichia wadei</name>
    <dbReference type="NCBI Taxonomy" id="157687"/>
    <lineage>
        <taxon>Bacteria</taxon>
        <taxon>Fusobacteriati</taxon>
        <taxon>Fusobacteriota</taxon>
        <taxon>Fusobacteriia</taxon>
        <taxon>Fusobacteriales</taxon>
        <taxon>Leptotrichiaceae</taxon>
        <taxon>Leptotrichia</taxon>
    </lineage>
</organism>
<comment type="caution">
    <text evidence="1">The sequence shown here is derived from an EMBL/GenBank/DDBJ whole genome shotgun (WGS) entry which is preliminary data.</text>
</comment>
<sequence length="57" mass="6526">MKTERKAKISFIKMGTGKGCKVNLSIPLLKEFGINEDNREVKIIYDTENQKIIIEKA</sequence>
<proteinExistence type="predicted"/>
<dbReference type="RefSeq" id="WP_197416541.1">
    <property type="nucleotide sequence ID" value="NZ_JAHAGV010000035.1"/>
</dbReference>
<dbReference type="PATRIC" id="fig|157687.3.peg.151"/>